<organism evidence="1 2">
    <name type="scientific">Sclerotinia trifoliorum</name>
    <dbReference type="NCBI Taxonomy" id="28548"/>
    <lineage>
        <taxon>Eukaryota</taxon>
        <taxon>Fungi</taxon>
        <taxon>Dikarya</taxon>
        <taxon>Ascomycota</taxon>
        <taxon>Pezizomycotina</taxon>
        <taxon>Leotiomycetes</taxon>
        <taxon>Helotiales</taxon>
        <taxon>Sclerotiniaceae</taxon>
        <taxon>Sclerotinia</taxon>
    </lineage>
</organism>
<dbReference type="AlphaFoldDB" id="A0A8H2ZMY0"/>
<gene>
    <name evidence="1" type="ORF">SCLTRI_LOCUS2108</name>
</gene>
<reference evidence="1" key="1">
    <citation type="submission" date="2020-10" db="EMBL/GenBank/DDBJ databases">
        <authorList>
            <person name="Kusch S."/>
        </authorList>
    </citation>
    <scope>NUCLEOTIDE SEQUENCE</scope>
    <source>
        <strain evidence="1">SwB9</strain>
    </source>
</reference>
<dbReference type="OrthoDB" id="3535787at2759"/>
<name>A0A8H2ZMY0_9HELO</name>
<sequence>MYIERRDPNGITFNFILMIILSYWNRTIVLWDTKSDLKNNVGLEQDDWLKEYESEDTEIAVEGELDDWRTDHEHTETDVECEVEETLDNSEPPISILERMPYEIRQMVFVCCGRSAFCSAGQGPDLLQALRGQPLSYRHALSIFERLNSYELEARLKNDALGEDHPVDEMIRLMTVNQKEPSPFPHLDLDLTLYGCLPENQEQHGDFWASTPETVMCDFVRELHNASCTRDVSLSYETRLPTKVSSLIITCQNDQGDWTFLKNFLSLVPCRNLTRVIVPLPNPENYLGSSTPTEYSYHGEDTFLNNRAKQDSLALAVIENIDKKLGVQGVILGRSKNNLSGFCMWEAPKGQHMDWSQELIEPWALRGGFGKAFLDQENNSFELNECIHNGTFFMSNSYETESMRCLSKNGGILVIDWFYKIEENVALHGVYEGCVVKRAKIIQCILRVEGPVAQEFVWILVVGTV</sequence>
<dbReference type="Proteomes" id="UP000624404">
    <property type="component" value="Unassembled WGS sequence"/>
</dbReference>
<keyword evidence="2" id="KW-1185">Reference proteome</keyword>
<protein>
    <submittedName>
        <fullName evidence="1">4af574d7-0771-4a16-96d2-201640d16fec</fullName>
    </submittedName>
</protein>
<proteinExistence type="predicted"/>
<dbReference type="EMBL" id="CAJHIA010000007">
    <property type="protein sequence ID" value="CAD6442316.1"/>
    <property type="molecule type" value="Genomic_DNA"/>
</dbReference>
<evidence type="ECO:0000313" key="2">
    <source>
        <dbReference type="Proteomes" id="UP000624404"/>
    </source>
</evidence>
<evidence type="ECO:0000313" key="1">
    <source>
        <dbReference type="EMBL" id="CAD6442316.1"/>
    </source>
</evidence>
<accession>A0A8H2ZMY0</accession>
<comment type="caution">
    <text evidence="1">The sequence shown here is derived from an EMBL/GenBank/DDBJ whole genome shotgun (WGS) entry which is preliminary data.</text>
</comment>